<feature type="region of interest" description="Disordered" evidence="1">
    <location>
        <begin position="117"/>
        <end position="139"/>
    </location>
</feature>
<dbReference type="InterPro" id="IPR036034">
    <property type="entry name" value="PDZ_sf"/>
</dbReference>
<sequence length="833" mass="97119">MKAKKMCFIDDCRILLSYRTIAFRKYCRDLRTLNLLSTSSTFEKSVEPKRSQMMATNIIQTRQWVCKVTTERDLQLDKAVVLTTWNPQDLLKTEVESRENLAGDNLDGFFSCLSGNRDSNSSTSSSSSSDSERPGSTLVRRDKRTRMFKRLWDRDTLFSLQSVKNPVSHRDVYHVVTDSHSALSSLIRKYDRILEINEVDVKQMSEEEMDRVLERVANFSVVKLKTWRWEQCEGGHKIEERHVVIRNTSPGHPVPQILREFSMLSLSDRFSREVKNFKWKSDDFIPYHIHIASATGMYVFADTVDMKLKGKPMKESHKSNDQFRFLVRFFNCMVTDDDHVTNIRYGFVAQFGRYDVIGDSDVLLREHTDYNTENLDERFILKLLGSNEDNMFESLLYKNVFMKFNNETGMLTMNYSKRQGPTYLFQTFRTRGPQSTVSDTNGGDLFQNNLNDINGRREVFFMDMRLRGRQGSDVKSSSWTCVSEGDKVAVFDDVSLVLMTQSPEEVLKNGERLTRHKTFKEDDSADGVIFRGCNDHRQNLTFRNSSSWFRIESAKNPMNGEDVYHVVKDVCGMASKELRINDRLVCLNDENTRVKSLQDVELMWELLKKSPAIKMGIWRWMYNDTGPQIYEVKIAFYNSQNPGSSKELSSLYLVRKSSRKVKNLKWKNRFLLRFFKCMVQNEDGNMNMRSGFVGKFNINGKCYDISSAISELSSTVMLRPHATFNLSNPDERFFLTYKLEKDDDVFESLLYENMFMKFNIETETIIMHKRQERNPFFLFQRFVDRCQVLPTVDIHAMRTFSFVPLDDVEGDDSNDDNLDGDSDDNVKDSFYDS</sequence>
<organism evidence="2">
    <name type="scientific">Magallana gigas</name>
    <name type="common">Pacific oyster</name>
    <name type="synonym">Crassostrea gigas</name>
    <dbReference type="NCBI Taxonomy" id="29159"/>
    <lineage>
        <taxon>Eukaryota</taxon>
        <taxon>Metazoa</taxon>
        <taxon>Spiralia</taxon>
        <taxon>Lophotrochozoa</taxon>
        <taxon>Mollusca</taxon>
        <taxon>Bivalvia</taxon>
        <taxon>Autobranchia</taxon>
        <taxon>Pteriomorphia</taxon>
        <taxon>Ostreida</taxon>
        <taxon>Ostreoidea</taxon>
        <taxon>Ostreidae</taxon>
        <taxon>Magallana</taxon>
    </lineage>
</organism>
<dbReference type="EMBL" id="JH816392">
    <property type="protein sequence ID" value="EKC36448.1"/>
    <property type="molecule type" value="Genomic_DNA"/>
</dbReference>
<dbReference type="InParanoid" id="K1QRV6"/>
<protein>
    <submittedName>
        <fullName evidence="2">Uncharacterized protein</fullName>
    </submittedName>
</protein>
<feature type="region of interest" description="Disordered" evidence="1">
    <location>
        <begin position="810"/>
        <end position="833"/>
    </location>
</feature>
<dbReference type="AlphaFoldDB" id="K1QRV6"/>
<feature type="compositionally biased region" description="Acidic residues" evidence="1">
    <location>
        <begin position="810"/>
        <end position="823"/>
    </location>
</feature>
<evidence type="ECO:0000313" key="2">
    <source>
        <dbReference type="EMBL" id="EKC36448.1"/>
    </source>
</evidence>
<feature type="compositionally biased region" description="Low complexity" evidence="1">
    <location>
        <begin position="117"/>
        <end position="137"/>
    </location>
</feature>
<feature type="compositionally biased region" description="Basic and acidic residues" evidence="1">
    <location>
        <begin position="824"/>
        <end position="833"/>
    </location>
</feature>
<evidence type="ECO:0000256" key="1">
    <source>
        <dbReference type="SAM" id="MobiDB-lite"/>
    </source>
</evidence>
<accession>K1QRV6</accession>
<gene>
    <name evidence="2" type="ORF">CGI_10018511</name>
</gene>
<proteinExistence type="predicted"/>
<reference evidence="2" key="1">
    <citation type="journal article" date="2012" name="Nature">
        <title>The oyster genome reveals stress adaptation and complexity of shell formation.</title>
        <authorList>
            <person name="Zhang G."/>
            <person name="Fang X."/>
            <person name="Guo X."/>
            <person name="Li L."/>
            <person name="Luo R."/>
            <person name="Xu F."/>
            <person name="Yang P."/>
            <person name="Zhang L."/>
            <person name="Wang X."/>
            <person name="Qi H."/>
            <person name="Xiong Z."/>
            <person name="Que H."/>
            <person name="Xie Y."/>
            <person name="Holland P.W."/>
            <person name="Paps J."/>
            <person name="Zhu Y."/>
            <person name="Wu F."/>
            <person name="Chen Y."/>
            <person name="Wang J."/>
            <person name="Peng C."/>
            <person name="Meng J."/>
            <person name="Yang L."/>
            <person name="Liu J."/>
            <person name="Wen B."/>
            <person name="Zhang N."/>
            <person name="Huang Z."/>
            <person name="Zhu Q."/>
            <person name="Feng Y."/>
            <person name="Mount A."/>
            <person name="Hedgecock D."/>
            <person name="Xu Z."/>
            <person name="Liu Y."/>
            <person name="Domazet-Loso T."/>
            <person name="Du Y."/>
            <person name="Sun X."/>
            <person name="Zhang S."/>
            <person name="Liu B."/>
            <person name="Cheng P."/>
            <person name="Jiang X."/>
            <person name="Li J."/>
            <person name="Fan D."/>
            <person name="Wang W."/>
            <person name="Fu W."/>
            <person name="Wang T."/>
            <person name="Wang B."/>
            <person name="Zhang J."/>
            <person name="Peng Z."/>
            <person name="Li Y."/>
            <person name="Li N."/>
            <person name="Wang J."/>
            <person name="Chen M."/>
            <person name="He Y."/>
            <person name="Tan F."/>
            <person name="Song X."/>
            <person name="Zheng Q."/>
            <person name="Huang R."/>
            <person name="Yang H."/>
            <person name="Du X."/>
            <person name="Chen L."/>
            <person name="Yang M."/>
            <person name="Gaffney P.M."/>
            <person name="Wang S."/>
            <person name="Luo L."/>
            <person name="She Z."/>
            <person name="Ming Y."/>
            <person name="Huang W."/>
            <person name="Zhang S."/>
            <person name="Huang B."/>
            <person name="Zhang Y."/>
            <person name="Qu T."/>
            <person name="Ni P."/>
            <person name="Miao G."/>
            <person name="Wang J."/>
            <person name="Wang Q."/>
            <person name="Steinberg C.E."/>
            <person name="Wang H."/>
            <person name="Li N."/>
            <person name="Qian L."/>
            <person name="Zhang G."/>
            <person name="Li Y."/>
            <person name="Yang H."/>
            <person name="Liu X."/>
            <person name="Wang J."/>
            <person name="Yin Y."/>
            <person name="Wang J."/>
        </authorList>
    </citation>
    <scope>NUCLEOTIDE SEQUENCE [LARGE SCALE GENOMIC DNA]</scope>
    <source>
        <strain evidence="2">05x7-T-G4-1.051#20</strain>
    </source>
</reference>
<dbReference type="SUPFAM" id="SSF50156">
    <property type="entry name" value="PDZ domain-like"/>
    <property type="match status" value="1"/>
</dbReference>
<dbReference type="HOGENOM" id="CLU_340745_0_0_1"/>
<name>K1QRV6_MAGGI</name>